<accession>A0A1E5XUU8</accession>
<dbReference type="Proteomes" id="UP000095463">
    <property type="component" value="Unassembled WGS sequence"/>
</dbReference>
<feature type="compositionally biased region" description="Pro residues" evidence="1">
    <location>
        <begin position="135"/>
        <end position="148"/>
    </location>
</feature>
<evidence type="ECO:0000313" key="3">
    <source>
        <dbReference type="EMBL" id="OEO32359.1"/>
    </source>
</evidence>
<dbReference type="OrthoDB" id="7949721at2"/>
<evidence type="ECO:0008006" key="5">
    <source>
        <dbReference type="Google" id="ProtNLM"/>
    </source>
</evidence>
<dbReference type="RefSeq" id="WP_069908493.1">
    <property type="nucleotide sequence ID" value="NZ_LAJE02000074.1"/>
</dbReference>
<reference evidence="3 4" key="1">
    <citation type="journal article" date="2015" name="Genome Announc.">
        <title>Genome Assemblies of Three Soil-Associated Devosia species: D. insulae, D. limi, and D. soli.</title>
        <authorList>
            <person name="Hassan Y.I."/>
            <person name="Lepp D."/>
            <person name="Zhou T."/>
        </authorList>
    </citation>
    <scope>NUCLEOTIDE SEQUENCE [LARGE SCALE GENOMIC DNA]</scope>
    <source>
        <strain evidence="3 4">DS-56</strain>
    </source>
</reference>
<feature type="chain" id="PRO_5009190565" description="Secreted protein" evidence="2">
    <location>
        <begin position="25"/>
        <end position="148"/>
    </location>
</feature>
<dbReference type="AlphaFoldDB" id="A0A1E5XUU8"/>
<evidence type="ECO:0000256" key="2">
    <source>
        <dbReference type="SAM" id="SignalP"/>
    </source>
</evidence>
<protein>
    <recommendedName>
        <fullName evidence="5">Secreted protein</fullName>
    </recommendedName>
</protein>
<feature type="region of interest" description="Disordered" evidence="1">
    <location>
        <begin position="124"/>
        <end position="148"/>
    </location>
</feature>
<name>A0A1E5XUU8_9HYPH</name>
<keyword evidence="2" id="KW-0732">Signal</keyword>
<proteinExistence type="predicted"/>
<comment type="caution">
    <text evidence="3">The sequence shown here is derived from an EMBL/GenBank/DDBJ whole genome shotgun (WGS) entry which is preliminary data.</text>
</comment>
<keyword evidence="4" id="KW-1185">Reference proteome</keyword>
<evidence type="ECO:0000313" key="4">
    <source>
        <dbReference type="Proteomes" id="UP000095463"/>
    </source>
</evidence>
<feature type="signal peptide" evidence="2">
    <location>
        <begin position="1"/>
        <end position="24"/>
    </location>
</feature>
<dbReference type="EMBL" id="LAJE02000074">
    <property type="protein sequence ID" value="OEO32359.1"/>
    <property type="molecule type" value="Genomic_DNA"/>
</dbReference>
<gene>
    <name evidence="3" type="ORF">VW23_012005</name>
</gene>
<sequence>MQVRIAFAALAGLIAVSLTPAVQAQTPADFTGFNQTCLAAEAFLLGEVPEGVDSSLILTPLCGCLTGAFKDMPQKDVDILAADLRGEGTDEAHTAHGSYEQVTELAREGLTTCFASPEVTAAMQAVTPPAADPAAPAPADPAAPATPQ</sequence>
<organism evidence="3 4">
    <name type="scientific">Devosia insulae DS-56</name>
    <dbReference type="NCBI Taxonomy" id="1116389"/>
    <lineage>
        <taxon>Bacteria</taxon>
        <taxon>Pseudomonadati</taxon>
        <taxon>Pseudomonadota</taxon>
        <taxon>Alphaproteobacteria</taxon>
        <taxon>Hyphomicrobiales</taxon>
        <taxon>Devosiaceae</taxon>
        <taxon>Devosia</taxon>
    </lineage>
</organism>
<evidence type="ECO:0000256" key="1">
    <source>
        <dbReference type="SAM" id="MobiDB-lite"/>
    </source>
</evidence>